<dbReference type="NCBIfam" id="TIGR00512">
    <property type="entry name" value="salvage_mtnA"/>
    <property type="match status" value="1"/>
</dbReference>
<dbReference type="FunFam" id="3.40.50.10470:FF:000006">
    <property type="entry name" value="Methylthioribose-1-phosphate isomerase"/>
    <property type="match status" value="1"/>
</dbReference>
<dbReference type="GO" id="GO:0046523">
    <property type="term" value="F:S-methyl-5-thioribose-1-phosphate isomerase activity"/>
    <property type="evidence" value="ECO:0007669"/>
    <property type="project" value="UniProtKB-UniRule"/>
</dbReference>
<keyword evidence="5" id="KW-0028">Amino-acid biosynthesis</keyword>
<feature type="active site" description="Proton donor" evidence="5">
    <location>
        <position position="244"/>
    </location>
</feature>
<evidence type="ECO:0000313" key="6">
    <source>
        <dbReference type="EMBL" id="KZL19511.1"/>
    </source>
</evidence>
<comment type="function">
    <text evidence="4">Catalyzes the interconversion of methylthioribose-1-phosphate (MTR-1-P) into methylthioribulose-1-phosphate (MTRu-1-P). Also catalyzes the interconversion of 5-deoxyribose 1-phosphate and 5-deoxyribulose 1-phosphate. Part of a bifunctional DHAP-shunt salvage pathway for SAM by-products.</text>
</comment>
<dbReference type="Gene3D" id="1.20.120.420">
    <property type="entry name" value="translation initiation factor eif-2b, domain 1"/>
    <property type="match status" value="1"/>
</dbReference>
<keyword evidence="1 5" id="KW-0413">Isomerase</keyword>
<dbReference type="NCBIfam" id="NF004326">
    <property type="entry name" value="PRK05720.1"/>
    <property type="match status" value="1"/>
</dbReference>
<feature type="binding site" evidence="5">
    <location>
        <position position="90"/>
    </location>
    <ligand>
        <name>substrate</name>
    </ligand>
</feature>
<reference evidence="6 7" key="1">
    <citation type="journal article" date="2016" name="Front. Microbiol.">
        <title>Comparative Genomic Analysis Reveals a Diverse Repertoire of Genes Involved in Prokaryote-Eukaryote Interactions within the Pseudovibrio Genus.</title>
        <authorList>
            <person name="Romano S."/>
            <person name="Fernandez-Guerra A."/>
            <person name="Reen F.J."/>
            <person name="Glockner F.O."/>
            <person name="Crowley S.P."/>
            <person name="O'Sullivan O."/>
            <person name="Cotter P.D."/>
            <person name="Adams C."/>
            <person name="Dobson A.D."/>
            <person name="O'Gara F."/>
        </authorList>
    </citation>
    <scope>NUCLEOTIDE SEQUENCE [LARGE SCALE GENOMIC DNA]</scope>
    <source>
        <strain evidence="6 7">Ad2</strain>
    </source>
</reference>
<feature type="binding site" evidence="5">
    <location>
        <begin position="53"/>
        <end position="55"/>
    </location>
    <ligand>
        <name>substrate</name>
    </ligand>
</feature>
<comment type="similarity">
    <text evidence="5">Belongs to the EIF-2B alpha/beta/delta subunits family. MtnA subfamily.</text>
</comment>
<evidence type="ECO:0000256" key="4">
    <source>
        <dbReference type="ARBA" id="ARBA00058145"/>
    </source>
</evidence>
<dbReference type="EC" id="5.3.1.23" evidence="5"/>
<dbReference type="InterPro" id="IPR042529">
    <property type="entry name" value="IF_2B-like_C"/>
</dbReference>
<dbReference type="Gene3D" id="3.40.50.10470">
    <property type="entry name" value="Translation initiation factor eif-2b, domain 2"/>
    <property type="match status" value="1"/>
</dbReference>
<dbReference type="Pfam" id="PF01008">
    <property type="entry name" value="IF-2B"/>
    <property type="match status" value="1"/>
</dbReference>
<evidence type="ECO:0000256" key="2">
    <source>
        <dbReference type="ARBA" id="ARBA00050906"/>
    </source>
</evidence>
<comment type="catalytic activity">
    <reaction evidence="3">
        <text>5-(methylsulfanyl)-alpha-D-ribose 1-phosphate = 5-(methylsulfanyl)-D-ribulose 1-phosphate</text>
        <dbReference type="Rhea" id="RHEA:19989"/>
        <dbReference type="ChEBI" id="CHEBI:58533"/>
        <dbReference type="ChEBI" id="CHEBI:58548"/>
        <dbReference type="EC" id="5.3.1.23"/>
    </reaction>
    <physiologicalReaction direction="left-to-right" evidence="3">
        <dbReference type="Rhea" id="RHEA:19990"/>
    </physiologicalReaction>
</comment>
<feature type="binding site" evidence="5">
    <location>
        <begin position="254"/>
        <end position="255"/>
    </location>
    <ligand>
        <name>substrate</name>
    </ligand>
</feature>
<dbReference type="InterPro" id="IPR037171">
    <property type="entry name" value="NagB/RpiA_transferase-like"/>
</dbReference>
<keyword evidence="7" id="KW-1185">Reference proteome</keyword>
<dbReference type="OrthoDB" id="9803436at2"/>
<accession>A0A165Z4V6</accession>
<dbReference type="InterPro" id="IPR000649">
    <property type="entry name" value="IF-2B-related"/>
</dbReference>
<dbReference type="PATRIC" id="fig|989403.3.peg.1912"/>
<evidence type="ECO:0000256" key="1">
    <source>
        <dbReference type="ARBA" id="ARBA00023235"/>
    </source>
</evidence>
<comment type="caution">
    <text evidence="6">The sequence shown here is derived from an EMBL/GenBank/DDBJ whole genome shotgun (WGS) entry which is preliminary data.</text>
</comment>
<dbReference type="STRING" id="989403.SAMN05421798_102350"/>
<evidence type="ECO:0000256" key="3">
    <source>
        <dbReference type="ARBA" id="ARBA00051169"/>
    </source>
</evidence>
<comment type="pathway">
    <text evidence="5">Amino-acid biosynthesis; L-methionine biosynthesis via salvage pathway; L-methionine from S-methyl-5-thio-alpha-D-ribose 1-phosphate: step 1/6.</text>
</comment>
<dbReference type="PANTHER" id="PTHR43475">
    <property type="entry name" value="METHYLTHIORIBOSE-1-PHOSPHATE ISOMERASE"/>
    <property type="match status" value="1"/>
</dbReference>
<dbReference type="RefSeq" id="WP_068004982.1">
    <property type="nucleotide sequence ID" value="NZ_FOFM01000002.1"/>
</dbReference>
<feature type="binding site" evidence="5">
    <location>
        <position position="203"/>
    </location>
    <ligand>
        <name>substrate</name>
    </ligand>
</feature>
<proteinExistence type="inferred from homology"/>
<dbReference type="InterPro" id="IPR011559">
    <property type="entry name" value="Initiation_fac_2B_a/b/d"/>
</dbReference>
<dbReference type="EMBL" id="LMCB01000013">
    <property type="protein sequence ID" value="KZL19511.1"/>
    <property type="molecule type" value="Genomic_DNA"/>
</dbReference>
<evidence type="ECO:0000313" key="7">
    <source>
        <dbReference type="Proteomes" id="UP000076577"/>
    </source>
</evidence>
<dbReference type="InterPro" id="IPR027363">
    <property type="entry name" value="M1Pi_N"/>
</dbReference>
<dbReference type="UniPathway" id="UPA00904">
    <property type="reaction ID" value="UER00874"/>
</dbReference>
<dbReference type="PANTHER" id="PTHR43475:SF1">
    <property type="entry name" value="METHYLTHIORIBOSE-1-PHOSPHATE ISOMERASE"/>
    <property type="match status" value="1"/>
</dbReference>
<gene>
    <name evidence="5 6" type="primary">mtnA</name>
    <name evidence="6" type="ORF">PsAD2_01789</name>
</gene>
<dbReference type="NCBIfam" id="TIGR00524">
    <property type="entry name" value="eIF-2B_rel"/>
    <property type="match status" value="1"/>
</dbReference>
<dbReference type="InterPro" id="IPR005251">
    <property type="entry name" value="IF-M1Pi"/>
</dbReference>
<evidence type="ECO:0000256" key="5">
    <source>
        <dbReference type="HAMAP-Rule" id="MF_01678"/>
    </source>
</evidence>
<sequence>MKVHGKAYRSIWPLEIGKSVGIIDQTRLPHHFVEVELTNLGEAAKSIKDMWVRGAPLIGATAAFGMALEMARDPSDVALSNAWDVLHATRPTAINLRWALDDMRRLLAPLAPERRAEAAWKRALEISETDVACNEAIGQYGLRLIEEIAAHKPDGEPVHILTHCNAGWLATVDWGTATSPIYQAHNKGIKVHVWVDETRPRNQGAGLTAWELGEHGVPHTLVVDNAGGHLMQHALVDMCIVGTDRTTAHGDVCNKIGTYLKALAAHDNEIPFYVALPSSTIDWTVGDGVKEIPIEERDDEEVAWISGETREGDVKKVRICPPETPVSNFAFDVTPSKYVTALITERGVCAASKEGLAALFPEQAMLLS</sequence>
<dbReference type="SUPFAM" id="SSF100950">
    <property type="entry name" value="NagB/RpiA/CoA transferase-like"/>
    <property type="match status" value="1"/>
</dbReference>
<dbReference type="HAMAP" id="MF_01678">
    <property type="entry name" value="Salvage_MtnA"/>
    <property type="match status" value="1"/>
</dbReference>
<keyword evidence="5" id="KW-0486">Methionine biosynthesis</keyword>
<protein>
    <recommendedName>
        <fullName evidence="5">Methylthioribose-1-phosphate isomerase</fullName>
        <shortName evidence="5">M1Pi</shortName>
        <shortName evidence="5">MTR-1-P isomerase</shortName>
        <ecNumber evidence="5">5.3.1.23</ecNumber>
    </recommendedName>
    <alternativeName>
        <fullName evidence="5">S-methyl-5-thioribose-1-phosphate isomerase</fullName>
    </alternativeName>
</protein>
<name>A0A165Z4V6_9HYPH</name>
<dbReference type="AlphaFoldDB" id="A0A165Z4V6"/>
<organism evidence="6 7">
    <name type="scientific">Pseudovibrio axinellae</name>
    <dbReference type="NCBI Taxonomy" id="989403"/>
    <lineage>
        <taxon>Bacteria</taxon>
        <taxon>Pseudomonadati</taxon>
        <taxon>Pseudomonadota</taxon>
        <taxon>Alphaproteobacteria</taxon>
        <taxon>Hyphomicrobiales</taxon>
        <taxon>Stappiaceae</taxon>
        <taxon>Pseudovibrio</taxon>
    </lineage>
</organism>
<comment type="catalytic activity">
    <reaction evidence="2">
        <text>5-deoxy-alpha-D-ribose 1-phosphate = 5-deoxy-D-ribulose 1-phosphate</text>
        <dbReference type="Rhea" id="RHEA:61296"/>
        <dbReference type="ChEBI" id="CHEBI:58749"/>
        <dbReference type="ChEBI" id="CHEBI:144504"/>
    </reaction>
    <physiologicalReaction direction="left-to-right" evidence="2">
        <dbReference type="Rhea" id="RHEA:61297"/>
    </physiologicalReaction>
</comment>
<feature type="site" description="Transition state stabilizer" evidence="5">
    <location>
        <position position="164"/>
    </location>
</feature>
<dbReference type="GO" id="GO:0019509">
    <property type="term" value="P:L-methionine salvage from methylthioadenosine"/>
    <property type="evidence" value="ECO:0007669"/>
    <property type="project" value="UniProtKB-UniRule"/>
</dbReference>
<dbReference type="Proteomes" id="UP000076577">
    <property type="component" value="Unassembled WGS sequence"/>
</dbReference>